<organism evidence="1 2">
    <name type="scientific">Candidatus Roizmanbacteria bacterium CG_4_10_14_0_8_um_filter_33_9</name>
    <dbReference type="NCBI Taxonomy" id="1974826"/>
    <lineage>
        <taxon>Bacteria</taxon>
        <taxon>Candidatus Roizmaniibacteriota</taxon>
    </lineage>
</organism>
<accession>A0A2M7QID1</accession>
<dbReference type="Proteomes" id="UP000229401">
    <property type="component" value="Unassembled WGS sequence"/>
</dbReference>
<proteinExistence type="predicted"/>
<protein>
    <submittedName>
        <fullName evidence="1">Uncharacterized protein</fullName>
    </submittedName>
</protein>
<dbReference type="EMBL" id="PFLI01000099">
    <property type="protein sequence ID" value="PIY72063.1"/>
    <property type="molecule type" value="Genomic_DNA"/>
</dbReference>
<evidence type="ECO:0000313" key="1">
    <source>
        <dbReference type="EMBL" id="PIY72063.1"/>
    </source>
</evidence>
<sequence length="191" mass="22133">MIEPQMEANLTNPNFNRNHLERTLFIATKKLNSFFRLNLQEPKLQFGKINHGNRAVSSIPGRDISDTVELDPLIYEKTSGHATEIGIHELGHIFSQNYFSHPRRIHLFFEEGIADFLSVDDPSGIFKDLNINKPTDSYARIQQEIKDDPELGKQLIEFMSLDKIFTTRQKYKEIGDRLKEKQINNSSILPY</sequence>
<comment type="caution">
    <text evidence="1">The sequence shown here is derived from an EMBL/GenBank/DDBJ whole genome shotgun (WGS) entry which is preliminary data.</text>
</comment>
<reference evidence="2" key="1">
    <citation type="submission" date="2017-09" db="EMBL/GenBank/DDBJ databases">
        <title>Depth-based differentiation of microbial function through sediment-hosted aquifers and enrichment of novel symbionts in the deep terrestrial subsurface.</title>
        <authorList>
            <person name="Probst A.J."/>
            <person name="Ladd B."/>
            <person name="Jarett J.K."/>
            <person name="Geller-Mcgrath D.E."/>
            <person name="Sieber C.M.K."/>
            <person name="Emerson J.B."/>
            <person name="Anantharaman K."/>
            <person name="Thomas B.C."/>
            <person name="Malmstrom R."/>
            <person name="Stieglmeier M."/>
            <person name="Klingl A."/>
            <person name="Woyke T."/>
            <person name="Ryan C.M."/>
            <person name="Banfield J.F."/>
        </authorList>
    </citation>
    <scope>NUCLEOTIDE SEQUENCE [LARGE SCALE GENOMIC DNA]</scope>
</reference>
<name>A0A2M7QID1_9BACT</name>
<dbReference type="AlphaFoldDB" id="A0A2M7QID1"/>
<evidence type="ECO:0000313" key="2">
    <source>
        <dbReference type="Proteomes" id="UP000229401"/>
    </source>
</evidence>
<gene>
    <name evidence="1" type="ORF">COY87_02915</name>
</gene>